<dbReference type="FunFam" id="3.90.70.10:FF:000006">
    <property type="entry name" value="Cathepsin S"/>
    <property type="match status" value="1"/>
</dbReference>
<reference evidence="9" key="1">
    <citation type="submission" date="2020-11" db="EMBL/GenBank/DDBJ databases">
        <authorList>
            <person name="Tran Van P."/>
        </authorList>
    </citation>
    <scope>NUCLEOTIDE SEQUENCE</scope>
</reference>
<evidence type="ECO:0000256" key="5">
    <source>
        <dbReference type="ARBA" id="ARBA00023145"/>
    </source>
</evidence>
<name>A0A7R9LQT2_9ACAR</name>
<feature type="domain" description="Cathepsin propeptide inhibitor" evidence="8">
    <location>
        <begin position="18"/>
        <end position="77"/>
    </location>
</feature>
<evidence type="ECO:0000259" key="7">
    <source>
        <dbReference type="SMART" id="SM00645"/>
    </source>
</evidence>
<dbReference type="PROSITE" id="PS00139">
    <property type="entry name" value="THIOL_PROTEASE_CYS"/>
    <property type="match status" value="1"/>
</dbReference>
<dbReference type="InterPro" id="IPR000668">
    <property type="entry name" value="Peptidase_C1A_C"/>
</dbReference>
<dbReference type="AlphaFoldDB" id="A0A7R9LQT2"/>
<dbReference type="InterPro" id="IPR013128">
    <property type="entry name" value="Peptidase_C1A"/>
</dbReference>
<dbReference type="Proteomes" id="UP000759131">
    <property type="component" value="Unassembled WGS sequence"/>
</dbReference>
<dbReference type="InterPro" id="IPR025661">
    <property type="entry name" value="Pept_asp_AS"/>
</dbReference>
<keyword evidence="5" id="KW-0865">Zymogen</keyword>
<dbReference type="Pfam" id="PF08246">
    <property type="entry name" value="Inhibitor_I29"/>
    <property type="match status" value="1"/>
</dbReference>
<keyword evidence="10" id="KW-1185">Reference proteome</keyword>
<evidence type="ECO:0000256" key="3">
    <source>
        <dbReference type="ARBA" id="ARBA00022801"/>
    </source>
</evidence>
<evidence type="ECO:0000256" key="2">
    <source>
        <dbReference type="ARBA" id="ARBA00022670"/>
    </source>
</evidence>
<dbReference type="InterPro" id="IPR013201">
    <property type="entry name" value="Prot_inhib_I29"/>
</dbReference>
<dbReference type="SMART" id="SM00645">
    <property type="entry name" value="Pept_C1"/>
    <property type="match status" value="1"/>
</dbReference>
<dbReference type="OrthoDB" id="10253408at2759"/>
<keyword evidence="6" id="KW-1015">Disulfide bond</keyword>
<evidence type="ECO:0000256" key="6">
    <source>
        <dbReference type="ARBA" id="ARBA00023157"/>
    </source>
</evidence>
<evidence type="ECO:0000256" key="4">
    <source>
        <dbReference type="ARBA" id="ARBA00022807"/>
    </source>
</evidence>
<proteinExistence type="inferred from homology"/>
<dbReference type="PANTHER" id="PTHR12411">
    <property type="entry name" value="CYSTEINE PROTEASE FAMILY C1-RELATED"/>
    <property type="match status" value="1"/>
</dbReference>
<dbReference type="CDD" id="cd02248">
    <property type="entry name" value="Peptidase_C1A"/>
    <property type="match status" value="1"/>
</dbReference>
<dbReference type="InterPro" id="IPR038765">
    <property type="entry name" value="Papain-like_cys_pep_sf"/>
</dbReference>
<evidence type="ECO:0008006" key="11">
    <source>
        <dbReference type="Google" id="ProtNLM"/>
    </source>
</evidence>
<accession>A0A7R9LQT2</accession>
<gene>
    <name evidence="9" type="ORF">OSB1V03_LOCUS20833</name>
</gene>
<dbReference type="SMART" id="SM00848">
    <property type="entry name" value="Inhibitor_I29"/>
    <property type="match status" value="1"/>
</dbReference>
<evidence type="ECO:0000313" key="9">
    <source>
        <dbReference type="EMBL" id="CAD7646138.1"/>
    </source>
</evidence>
<keyword evidence="4" id="KW-0788">Thiol protease</keyword>
<dbReference type="PRINTS" id="PR00705">
    <property type="entry name" value="PAPAIN"/>
</dbReference>
<dbReference type="PROSITE" id="PS00639">
    <property type="entry name" value="THIOL_PROTEASE_HIS"/>
    <property type="match status" value="1"/>
</dbReference>
<dbReference type="PROSITE" id="PS00640">
    <property type="entry name" value="THIOL_PROTEASE_ASN"/>
    <property type="match status" value="1"/>
</dbReference>
<evidence type="ECO:0000313" key="10">
    <source>
        <dbReference type="Proteomes" id="UP000759131"/>
    </source>
</evidence>
<evidence type="ECO:0000256" key="1">
    <source>
        <dbReference type="ARBA" id="ARBA00008455"/>
    </source>
</evidence>
<feature type="non-terminal residue" evidence="9">
    <location>
        <position position="324"/>
    </location>
</feature>
<dbReference type="EMBL" id="CAJPIZ010036003">
    <property type="protein sequence ID" value="CAG2120887.1"/>
    <property type="molecule type" value="Genomic_DNA"/>
</dbReference>
<keyword evidence="3" id="KW-0378">Hydrolase</keyword>
<sequence>VCVQGVALSYKDVIMEEWDTFKQHHGKQYLPHEENFRLKVFMENKHKIAKHNNRAANGLKGYTLAMNQFGDLLSHEFVSLMNGFKRSYKQDSENGSAYLSPHNVVIPPAVDWRTKGYVTEVKNQGQCGSCWAFSTTGALEGQHYRKLGVMTSLSEQNLVDCSKNYGNDGCEGGLMDNAFTYIRANHGIDTETSYPYEAKDKKCRFKPRDIGATDTGFVDIPAGNEEKLKEAVATVGPVSVAIDASHESFQFYSTGVYDEEECSPEQLDHGVLVVGYGTTPDTKEDYWIVKNSWGAQWGDAGYIKMSRNKKNQCGIASSASYPLV</sequence>
<organism evidence="9">
    <name type="scientific">Medioppia subpectinata</name>
    <dbReference type="NCBI Taxonomy" id="1979941"/>
    <lineage>
        <taxon>Eukaryota</taxon>
        <taxon>Metazoa</taxon>
        <taxon>Ecdysozoa</taxon>
        <taxon>Arthropoda</taxon>
        <taxon>Chelicerata</taxon>
        <taxon>Arachnida</taxon>
        <taxon>Acari</taxon>
        <taxon>Acariformes</taxon>
        <taxon>Sarcoptiformes</taxon>
        <taxon>Oribatida</taxon>
        <taxon>Brachypylina</taxon>
        <taxon>Oppioidea</taxon>
        <taxon>Oppiidae</taxon>
        <taxon>Medioppia</taxon>
    </lineage>
</organism>
<dbReference type="GO" id="GO:0006508">
    <property type="term" value="P:proteolysis"/>
    <property type="evidence" value="ECO:0007669"/>
    <property type="project" value="UniProtKB-KW"/>
</dbReference>
<evidence type="ECO:0000259" key="8">
    <source>
        <dbReference type="SMART" id="SM00848"/>
    </source>
</evidence>
<dbReference type="InterPro" id="IPR025660">
    <property type="entry name" value="Pept_his_AS"/>
</dbReference>
<dbReference type="InterPro" id="IPR000169">
    <property type="entry name" value="Pept_cys_AS"/>
</dbReference>
<dbReference type="EMBL" id="OC890578">
    <property type="protein sequence ID" value="CAD7646138.1"/>
    <property type="molecule type" value="Genomic_DNA"/>
</dbReference>
<dbReference type="Pfam" id="PF00112">
    <property type="entry name" value="Peptidase_C1"/>
    <property type="match status" value="1"/>
</dbReference>
<dbReference type="InterPro" id="IPR039417">
    <property type="entry name" value="Peptidase_C1A_papain-like"/>
</dbReference>
<comment type="similarity">
    <text evidence="1">Belongs to the peptidase C1 family.</text>
</comment>
<keyword evidence="2" id="KW-0645">Protease</keyword>
<feature type="domain" description="Peptidase C1A papain C-terminal" evidence="7">
    <location>
        <begin position="106"/>
        <end position="323"/>
    </location>
</feature>
<dbReference type="SUPFAM" id="SSF54001">
    <property type="entry name" value="Cysteine proteinases"/>
    <property type="match status" value="1"/>
</dbReference>
<dbReference type="GO" id="GO:0008234">
    <property type="term" value="F:cysteine-type peptidase activity"/>
    <property type="evidence" value="ECO:0007669"/>
    <property type="project" value="UniProtKB-KW"/>
</dbReference>
<protein>
    <recommendedName>
        <fullName evidence="11">Cathepsin L</fullName>
    </recommendedName>
</protein>
<dbReference type="Gene3D" id="3.90.70.10">
    <property type="entry name" value="Cysteine proteinases"/>
    <property type="match status" value="1"/>
</dbReference>